<dbReference type="CDD" id="cd05120">
    <property type="entry name" value="APH_ChoK_like"/>
    <property type="match status" value="1"/>
</dbReference>
<dbReference type="PROSITE" id="PS50011">
    <property type="entry name" value="PROTEIN_KINASE_DOM"/>
    <property type="match status" value="1"/>
</dbReference>
<feature type="domain" description="Protein kinase" evidence="1">
    <location>
        <begin position="34"/>
        <end position="332"/>
    </location>
</feature>
<dbReference type="GO" id="GO:0004672">
    <property type="term" value="F:protein kinase activity"/>
    <property type="evidence" value="ECO:0007669"/>
    <property type="project" value="InterPro"/>
</dbReference>
<keyword evidence="2" id="KW-0808">Transferase</keyword>
<sequence length="332" mass="38279">MPLTKLPRNPDYDEACDICDHWQLNDWQPMLNIITERHSIDVTRFSQNFDGTNPVFELTLNSGSGKEHAYIVKVLAPNWYSQFQSEYLSLKLLNGQDLGIKVPELLYSGEIENWRYLVIEKIEGVMLSSVVDTLTIDNKVEIAQALGQFSARLHQLHGTEATKMKLDWPEFIRLQRQNCYEKRKKQQVSRVLLEGLTSYLDLHISRLEPFLNSENSHLIHTDLHPGNLMVTEQRGHYRLVGIFDFGDALVCPDPLFEFASPALLFAQGEPRIFHAFLDGYGYQGTRDAGLQQHLMVLSQLRHTGDLNYLLHHVPHCEDETCWQALESKFFPL</sequence>
<protein>
    <submittedName>
        <fullName evidence="2">Aminoglycoside phosphotransferase</fullName>
    </submittedName>
</protein>
<gene>
    <name evidence="2" type="ORF">EKG39_19790</name>
</gene>
<dbReference type="Gene3D" id="3.90.1200.10">
    <property type="match status" value="1"/>
</dbReference>
<evidence type="ECO:0000313" key="2">
    <source>
        <dbReference type="EMBL" id="RTR27654.1"/>
    </source>
</evidence>
<dbReference type="RefSeq" id="WP_126507740.1">
    <property type="nucleotide sequence ID" value="NZ_RXNV01000015.1"/>
</dbReference>
<dbReference type="SUPFAM" id="SSF56112">
    <property type="entry name" value="Protein kinase-like (PK-like)"/>
    <property type="match status" value="1"/>
</dbReference>
<name>A0A3S0I8I3_9GAMM</name>
<dbReference type="GO" id="GO:0005524">
    <property type="term" value="F:ATP binding"/>
    <property type="evidence" value="ECO:0007669"/>
    <property type="project" value="InterPro"/>
</dbReference>
<dbReference type="InterPro" id="IPR000719">
    <property type="entry name" value="Prot_kinase_dom"/>
</dbReference>
<dbReference type="InterPro" id="IPR002575">
    <property type="entry name" value="Aminoglycoside_PTrfase"/>
</dbReference>
<proteinExistence type="predicted"/>
<dbReference type="Proteomes" id="UP000282060">
    <property type="component" value="Unassembled WGS sequence"/>
</dbReference>
<accession>A0A3S0I8I3</accession>
<dbReference type="AlphaFoldDB" id="A0A3S0I8I3"/>
<dbReference type="PIRSF" id="PIRSF000707">
    <property type="entry name" value="Hygromycin-B_kinase"/>
    <property type="match status" value="1"/>
</dbReference>
<dbReference type="OrthoDB" id="2801014at2"/>
<evidence type="ECO:0000259" key="1">
    <source>
        <dbReference type="PROSITE" id="PS50011"/>
    </source>
</evidence>
<dbReference type="InterPro" id="IPR016259">
    <property type="entry name" value="Hygromycin-B_Kinase"/>
</dbReference>
<dbReference type="EMBL" id="RXNV01000015">
    <property type="protein sequence ID" value="RTR27654.1"/>
    <property type="molecule type" value="Genomic_DNA"/>
</dbReference>
<keyword evidence="3" id="KW-1185">Reference proteome</keyword>
<organism evidence="2 3">
    <name type="scientific">Shewanella atlantica</name>
    <dbReference type="NCBI Taxonomy" id="271099"/>
    <lineage>
        <taxon>Bacteria</taxon>
        <taxon>Pseudomonadati</taxon>
        <taxon>Pseudomonadota</taxon>
        <taxon>Gammaproteobacteria</taxon>
        <taxon>Alteromonadales</taxon>
        <taxon>Shewanellaceae</taxon>
        <taxon>Shewanella</taxon>
    </lineage>
</organism>
<reference evidence="2 3" key="1">
    <citation type="submission" date="2018-12" db="EMBL/GenBank/DDBJ databases">
        <authorList>
            <person name="Yu L."/>
        </authorList>
    </citation>
    <scope>NUCLEOTIDE SEQUENCE [LARGE SCALE GENOMIC DNA]</scope>
    <source>
        <strain evidence="2 3">HAW-EB5</strain>
    </source>
</reference>
<evidence type="ECO:0000313" key="3">
    <source>
        <dbReference type="Proteomes" id="UP000282060"/>
    </source>
</evidence>
<dbReference type="Pfam" id="PF01636">
    <property type="entry name" value="APH"/>
    <property type="match status" value="1"/>
</dbReference>
<dbReference type="PANTHER" id="PTHR21310:SF15">
    <property type="entry name" value="AMINOGLYCOSIDE PHOSPHOTRANSFERASE DOMAIN-CONTAINING PROTEIN"/>
    <property type="match status" value="1"/>
</dbReference>
<dbReference type="PANTHER" id="PTHR21310">
    <property type="entry name" value="AMINOGLYCOSIDE PHOSPHOTRANSFERASE-RELATED-RELATED"/>
    <property type="match status" value="1"/>
</dbReference>
<comment type="caution">
    <text evidence="2">The sequence shown here is derived from an EMBL/GenBank/DDBJ whole genome shotgun (WGS) entry which is preliminary data.</text>
</comment>
<dbReference type="InterPro" id="IPR011009">
    <property type="entry name" value="Kinase-like_dom_sf"/>
</dbReference>
<dbReference type="InterPro" id="IPR051678">
    <property type="entry name" value="AGP_Transferase"/>
</dbReference>